<sequence>MFGDALLDLLFPAPATCPLCGYIFKHTPQGRFFVPKLCERCEQGIVEHTNGVCRTCGRSGQGGLCGECARTPHLFLEARSFGRYAGTLELALKGLKYQGDRRFVRILGEWLSEAYTRHFGHARDHLIVPIPMHPVKQTRRGFNQAEDLSAYLVNKLRLPTAHVLEKIVLSESQTVHSREERIASLRGAFALSHSNQLAYNRRALRLYKECATKTMATRTKGHRTGLSMRRYSTQSLAERLVRGQSILLIDDVLTTGGTADACAEVLYQAGAVSVNVLTVAR</sequence>
<dbReference type="InterPro" id="IPR000836">
    <property type="entry name" value="PRTase_dom"/>
</dbReference>
<organism evidence="3 4">
    <name type="scientific">Sulfoacidibacillus thermotolerans</name>
    <name type="common">Acidibacillus sulfuroxidans</name>
    <dbReference type="NCBI Taxonomy" id="1765684"/>
    <lineage>
        <taxon>Bacteria</taxon>
        <taxon>Bacillati</taxon>
        <taxon>Bacillota</taxon>
        <taxon>Bacilli</taxon>
        <taxon>Bacillales</taxon>
        <taxon>Alicyclobacillaceae</taxon>
        <taxon>Sulfoacidibacillus</taxon>
    </lineage>
</organism>
<dbReference type="SUPFAM" id="SSF53271">
    <property type="entry name" value="PRTase-like"/>
    <property type="match status" value="1"/>
</dbReference>
<comment type="similarity">
    <text evidence="1">Belongs to the ComF/GntX family.</text>
</comment>
<dbReference type="Pfam" id="PF00156">
    <property type="entry name" value="Pribosyltran"/>
    <property type="match status" value="1"/>
</dbReference>
<dbReference type="InterPro" id="IPR029057">
    <property type="entry name" value="PRTase-like"/>
</dbReference>
<dbReference type="AlphaFoldDB" id="A0A2U3D7M9"/>
<evidence type="ECO:0000256" key="1">
    <source>
        <dbReference type="ARBA" id="ARBA00008007"/>
    </source>
</evidence>
<name>A0A2U3D7M9_SULT2</name>
<dbReference type="InterPro" id="IPR051910">
    <property type="entry name" value="ComF/GntX_DNA_util-trans"/>
</dbReference>
<proteinExistence type="inferred from homology"/>
<dbReference type="PANTHER" id="PTHR47505:SF1">
    <property type="entry name" value="DNA UTILIZATION PROTEIN YHGH"/>
    <property type="match status" value="1"/>
</dbReference>
<keyword evidence="4" id="KW-1185">Reference proteome</keyword>
<gene>
    <name evidence="3" type="ORF">BM613_09305</name>
</gene>
<accession>A0A2U3D7M9</accession>
<dbReference type="Gene3D" id="3.40.50.2020">
    <property type="match status" value="1"/>
</dbReference>
<evidence type="ECO:0000313" key="4">
    <source>
        <dbReference type="Proteomes" id="UP000245380"/>
    </source>
</evidence>
<dbReference type="EMBL" id="MPDK01000015">
    <property type="protein sequence ID" value="PWI57284.1"/>
    <property type="molecule type" value="Genomic_DNA"/>
</dbReference>
<evidence type="ECO:0000259" key="2">
    <source>
        <dbReference type="Pfam" id="PF00156"/>
    </source>
</evidence>
<comment type="caution">
    <text evidence="3">The sequence shown here is derived from an EMBL/GenBank/DDBJ whole genome shotgun (WGS) entry which is preliminary data.</text>
</comment>
<feature type="domain" description="Phosphoribosyltransferase" evidence="2">
    <location>
        <begin position="205"/>
        <end position="279"/>
    </location>
</feature>
<dbReference type="PANTHER" id="PTHR47505">
    <property type="entry name" value="DNA UTILIZATION PROTEIN YHGH"/>
    <property type="match status" value="1"/>
</dbReference>
<dbReference type="CDD" id="cd06223">
    <property type="entry name" value="PRTases_typeI"/>
    <property type="match status" value="1"/>
</dbReference>
<evidence type="ECO:0000313" key="3">
    <source>
        <dbReference type="EMBL" id="PWI57284.1"/>
    </source>
</evidence>
<reference evidence="3 4" key="1">
    <citation type="submission" date="2016-11" db="EMBL/GenBank/DDBJ databases">
        <title>Comparative genomics of Acidibacillus ferroxidans species.</title>
        <authorList>
            <person name="Oliveira G."/>
            <person name="Nunes G."/>
            <person name="Oliveira R."/>
            <person name="Araujo F."/>
            <person name="Salim A."/>
            <person name="Scholte L."/>
            <person name="Morais D."/>
            <person name="Nancucheo I."/>
            <person name="Johnson D.B."/>
            <person name="Grail B."/>
            <person name="Bittencourt J."/>
            <person name="Valadares R."/>
        </authorList>
    </citation>
    <scope>NUCLEOTIDE SEQUENCE [LARGE SCALE GENOMIC DNA]</scope>
    <source>
        <strain evidence="3 4">Y002</strain>
    </source>
</reference>
<dbReference type="Proteomes" id="UP000245380">
    <property type="component" value="Unassembled WGS sequence"/>
</dbReference>
<protein>
    <recommendedName>
        <fullName evidence="2">Phosphoribosyltransferase domain-containing protein</fullName>
    </recommendedName>
</protein>